<dbReference type="EMBL" id="JAHHUM010002391">
    <property type="protein sequence ID" value="KAK5603913.1"/>
    <property type="molecule type" value="Genomic_DNA"/>
</dbReference>
<gene>
    <name evidence="1" type="ORF">CRENBAI_026196</name>
</gene>
<evidence type="ECO:0000313" key="1">
    <source>
        <dbReference type="EMBL" id="KAK5603913.1"/>
    </source>
</evidence>
<keyword evidence="2" id="KW-1185">Reference proteome</keyword>
<dbReference type="Proteomes" id="UP001311232">
    <property type="component" value="Unassembled WGS sequence"/>
</dbReference>
<organism evidence="1 2">
    <name type="scientific">Crenichthys baileyi</name>
    <name type="common">White River springfish</name>
    <dbReference type="NCBI Taxonomy" id="28760"/>
    <lineage>
        <taxon>Eukaryota</taxon>
        <taxon>Metazoa</taxon>
        <taxon>Chordata</taxon>
        <taxon>Craniata</taxon>
        <taxon>Vertebrata</taxon>
        <taxon>Euteleostomi</taxon>
        <taxon>Actinopterygii</taxon>
        <taxon>Neopterygii</taxon>
        <taxon>Teleostei</taxon>
        <taxon>Neoteleostei</taxon>
        <taxon>Acanthomorphata</taxon>
        <taxon>Ovalentaria</taxon>
        <taxon>Atherinomorphae</taxon>
        <taxon>Cyprinodontiformes</taxon>
        <taxon>Goodeidae</taxon>
        <taxon>Crenichthys</taxon>
    </lineage>
</organism>
<accession>A0AAV9R3L3</accession>
<name>A0AAV9R3L3_9TELE</name>
<sequence length="76" mass="8037">MCALFTDSCRPTFCEAVCALPDIRHPLKRQSCGALCAAATRSGAEAGLTRLSTLSRCLRNNPLPTSEVAIPVSTSQ</sequence>
<reference evidence="1 2" key="1">
    <citation type="submission" date="2021-06" db="EMBL/GenBank/DDBJ databases">
        <authorList>
            <person name="Palmer J.M."/>
        </authorList>
    </citation>
    <scope>NUCLEOTIDE SEQUENCE [LARGE SCALE GENOMIC DNA]</scope>
    <source>
        <strain evidence="1 2">MEX-2019</strain>
        <tissue evidence="1">Muscle</tissue>
    </source>
</reference>
<dbReference type="AlphaFoldDB" id="A0AAV9R3L3"/>
<protein>
    <submittedName>
        <fullName evidence="1">Uncharacterized protein</fullName>
    </submittedName>
</protein>
<proteinExistence type="predicted"/>
<evidence type="ECO:0000313" key="2">
    <source>
        <dbReference type="Proteomes" id="UP001311232"/>
    </source>
</evidence>
<comment type="caution">
    <text evidence="1">The sequence shown here is derived from an EMBL/GenBank/DDBJ whole genome shotgun (WGS) entry which is preliminary data.</text>
</comment>